<dbReference type="AlphaFoldDB" id="A0AA49GRN8"/>
<feature type="transmembrane region" description="Helical" evidence="6">
    <location>
        <begin position="21"/>
        <end position="41"/>
    </location>
</feature>
<accession>A0AA49GRN8</accession>
<evidence type="ECO:0000256" key="6">
    <source>
        <dbReference type="SAM" id="Phobius"/>
    </source>
</evidence>
<comment type="subcellular location">
    <subcellularLocation>
        <location evidence="1">Cell membrane</location>
        <topology evidence="1">Multi-pass membrane protein</topology>
    </subcellularLocation>
</comment>
<dbReference type="EMBL" id="CP120682">
    <property type="protein sequence ID" value="WKN37470.1"/>
    <property type="molecule type" value="Genomic_DNA"/>
</dbReference>
<evidence type="ECO:0000259" key="7">
    <source>
        <dbReference type="Pfam" id="PF02687"/>
    </source>
</evidence>
<evidence type="ECO:0000256" key="1">
    <source>
        <dbReference type="ARBA" id="ARBA00004651"/>
    </source>
</evidence>
<dbReference type="PANTHER" id="PTHR30572:SF18">
    <property type="entry name" value="ABC-TYPE MACROLIDE FAMILY EXPORT SYSTEM PERMEASE COMPONENT 2"/>
    <property type="match status" value="1"/>
</dbReference>
<sequence length="798" mass="89237">MIRNYLRNAFRYFYKHPLATGINLFGLGVGITVCFFALLYVRFELSYDAYHENANQIYRLVTNVQTSTGLSLESTSPPMGPAIQDNFPEVAASVRLCLDYLIVQNEERDYFREEDVAYADSSLFSFFSFSLIQGNPATALEQPLSVVLSETAAINYFGTTNCLGKTLLLDESTAQVTGVMEDMPDNTHFRVDMLVSMSTLLKAWNPSMSRQWKRFTFYTYLLLPSPSEIASLESKLTDFARQHIEPDDAKYTLHLEPLTSVYLHGDPRGSRYGSAVTGDIQNVYIFSLIAAFVLFIACFNFVNLTTALSLQRAKEIGVRKALGATRKQLLFQFLLDAVLLSALALAVALILCMLLVPIFHALTDKLIVTGLTALGAEISWLVGGTFLVGLLSGIYPAVFLSGFSSIHRVKENLASGTKGILLRKSLIVAQFAISILLISATVVVYQQLDYMQNHQLGFSKEHKLVVDFHFDGKVHSHQDAIKQQLSAIPGVEKVTFSSSVPGRANRKYLTTLEDANQQPQELLPDVYFVDYDFLDQYEIQLVAGRSFSRDFTADSTEAMLLNEAAVRSLGYANPEAAIGKRFTQQGTQGYIIGVVQDFHYHSFKQEVRPLTLRITPGYNLYTFMTVDITPADLSTTLGELEDVWESSLSNKPFNYFFADEAYHAQYVAEERFGKLFTCLALLAILISCLGLLGLATFSTKLRVREIGIRKVLGASVGSILRLLSQEYIRLILLALLIAVPVTNYFITEWLQSFAYRLEMQWWWFLVPGLGVLLIALLSISGQTLSAARRNPVDSLRNE</sequence>
<evidence type="ECO:0000259" key="8">
    <source>
        <dbReference type="Pfam" id="PF12704"/>
    </source>
</evidence>
<protein>
    <submittedName>
        <fullName evidence="9">ABC transporter permease</fullName>
    </submittedName>
</protein>
<keyword evidence="4 6" id="KW-1133">Transmembrane helix</keyword>
<dbReference type="GO" id="GO:0022857">
    <property type="term" value="F:transmembrane transporter activity"/>
    <property type="evidence" value="ECO:0007669"/>
    <property type="project" value="TreeGrafter"/>
</dbReference>
<feature type="domain" description="ABC3 transporter permease C-terminal" evidence="7">
    <location>
        <begin position="288"/>
        <end position="411"/>
    </location>
</feature>
<name>A0AA49GRN8_9BACT</name>
<reference evidence="9" key="1">
    <citation type="journal article" date="2023" name="Comput. Struct. Biotechnol. J.">
        <title>Discovery of a novel marine Bacteroidetes with a rich repertoire of carbohydrate-active enzymes.</title>
        <authorList>
            <person name="Chen B."/>
            <person name="Liu G."/>
            <person name="Chen Q."/>
            <person name="Wang H."/>
            <person name="Liu L."/>
            <person name="Tang K."/>
        </authorList>
    </citation>
    <scope>NUCLEOTIDE SEQUENCE</scope>
    <source>
        <strain evidence="9">TK19036</strain>
    </source>
</reference>
<feature type="transmembrane region" description="Helical" evidence="6">
    <location>
        <begin position="425"/>
        <end position="445"/>
    </location>
</feature>
<reference evidence="9" key="2">
    <citation type="journal article" date="2024" name="Antonie Van Leeuwenhoek">
        <title>Roseihalotalea indica gen. nov., sp. nov., a halophilic Bacteroidetes from mesopelagic Southwest Indian Ocean with higher carbohydrate metabolic potential.</title>
        <authorList>
            <person name="Chen B."/>
            <person name="Zhang M."/>
            <person name="Lin D."/>
            <person name="Ye J."/>
            <person name="Tang K."/>
        </authorList>
    </citation>
    <scope>NUCLEOTIDE SEQUENCE</scope>
    <source>
        <strain evidence="9">TK19036</strain>
    </source>
</reference>
<dbReference type="GO" id="GO:0005886">
    <property type="term" value="C:plasma membrane"/>
    <property type="evidence" value="ECO:0007669"/>
    <property type="project" value="UniProtKB-SubCell"/>
</dbReference>
<dbReference type="InterPro" id="IPR025857">
    <property type="entry name" value="MacB_PCD"/>
</dbReference>
<feature type="domain" description="ABC3 transporter permease C-terminal" evidence="7">
    <location>
        <begin position="679"/>
        <end position="791"/>
    </location>
</feature>
<dbReference type="InterPro" id="IPR050250">
    <property type="entry name" value="Macrolide_Exporter_MacB"/>
</dbReference>
<feature type="transmembrane region" description="Helical" evidence="6">
    <location>
        <begin position="329"/>
        <end position="358"/>
    </location>
</feature>
<evidence type="ECO:0000256" key="4">
    <source>
        <dbReference type="ARBA" id="ARBA00022989"/>
    </source>
</evidence>
<proteinExistence type="predicted"/>
<keyword evidence="2" id="KW-1003">Cell membrane</keyword>
<keyword evidence="5 6" id="KW-0472">Membrane</keyword>
<dbReference type="PANTHER" id="PTHR30572">
    <property type="entry name" value="MEMBRANE COMPONENT OF TRANSPORTER-RELATED"/>
    <property type="match status" value="1"/>
</dbReference>
<feature type="transmembrane region" description="Helical" evidence="6">
    <location>
        <begin position="679"/>
        <end position="699"/>
    </location>
</feature>
<organism evidence="9">
    <name type="scientific">Roseihalotalea indica</name>
    <dbReference type="NCBI Taxonomy" id="2867963"/>
    <lineage>
        <taxon>Bacteria</taxon>
        <taxon>Pseudomonadati</taxon>
        <taxon>Bacteroidota</taxon>
        <taxon>Cytophagia</taxon>
        <taxon>Cytophagales</taxon>
        <taxon>Catalimonadaceae</taxon>
        <taxon>Roseihalotalea</taxon>
    </lineage>
</organism>
<keyword evidence="3 6" id="KW-0812">Transmembrane</keyword>
<dbReference type="Pfam" id="PF12704">
    <property type="entry name" value="MacB_PCD"/>
    <property type="match status" value="1"/>
</dbReference>
<dbReference type="InterPro" id="IPR003838">
    <property type="entry name" value="ABC3_permease_C"/>
</dbReference>
<evidence type="ECO:0000313" key="9">
    <source>
        <dbReference type="EMBL" id="WKN37470.1"/>
    </source>
</evidence>
<evidence type="ECO:0000256" key="2">
    <source>
        <dbReference type="ARBA" id="ARBA00022475"/>
    </source>
</evidence>
<feature type="domain" description="MacB-like periplasmic core" evidence="8">
    <location>
        <begin position="20"/>
        <end position="238"/>
    </location>
</feature>
<dbReference type="Pfam" id="PF02687">
    <property type="entry name" value="FtsX"/>
    <property type="match status" value="2"/>
</dbReference>
<evidence type="ECO:0000256" key="5">
    <source>
        <dbReference type="ARBA" id="ARBA00023136"/>
    </source>
</evidence>
<gene>
    <name evidence="9" type="ORF">K4G66_01950</name>
</gene>
<feature type="transmembrane region" description="Helical" evidence="6">
    <location>
        <begin position="283"/>
        <end position="308"/>
    </location>
</feature>
<feature type="transmembrane region" description="Helical" evidence="6">
    <location>
        <begin position="761"/>
        <end position="779"/>
    </location>
</feature>
<evidence type="ECO:0000256" key="3">
    <source>
        <dbReference type="ARBA" id="ARBA00022692"/>
    </source>
</evidence>
<feature type="transmembrane region" description="Helical" evidence="6">
    <location>
        <begin position="378"/>
        <end position="404"/>
    </location>
</feature>
<feature type="transmembrane region" description="Helical" evidence="6">
    <location>
        <begin position="727"/>
        <end position="746"/>
    </location>
</feature>